<dbReference type="RefSeq" id="WP_165119334.1">
    <property type="nucleotide sequence ID" value="NZ_JAAKZG010000007.1"/>
</dbReference>
<reference evidence="5 6" key="1">
    <citation type="submission" date="2020-02" db="EMBL/GenBank/DDBJ databases">
        <title>Genome sequence of the type strain CGMCC 1.15528 of Mesorhizobium zhangyense.</title>
        <authorList>
            <person name="Gao J."/>
            <person name="Sun J."/>
        </authorList>
    </citation>
    <scope>NUCLEOTIDE SEQUENCE [LARGE SCALE GENOMIC DNA]</scope>
    <source>
        <strain evidence="5 6">CGMCC 1.15528</strain>
    </source>
</reference>
<evidence type="ECO:0000313" key="5">
    <source>
        <dbReference type="EMBL" id="NGN42971.1"/>
    </source>
</evidence>
<keyword evidence="3" id="KW-0349">Heme</keyword>
<dbReference type="PANTHER" id="PTHR46696:SF1">
    <property type="entry name" value="CYTOCHROME P450 YJIB-RELATED"/>
    <property type="match status" value="1"/>
</dbReference>
<dbReference type="PANTHER" id="PTHR46696">
    <property type="entry name" value="P450, PUTATIVE (EUROFUNG)-RELATED"/>
    <property type="match status" value="1"/>
</dbReference>
<keyword evidence="3" id="KW-0560">Oxidoreductase</keyword>
<dbReference type="PRINTS" id="PR00359">
    <property type="entry name" value="BP450"/>
</dbReference>
<dbReference type="PROSITE" id="PS00086">
    <property type="entry name" value="CYTOCHROME_P450"/>
    <property type="match status" value="1"/>
</dbReference>
<keyword evidence="3" id="KW-0503">Monooxygenase</keyword>
<evidence type="ECO:0000256" key="3">
    <source>
        <dbReference type="RuleBase" id="RU000461"/>
    </source>
</evidence>
<dbReference type="Gene3D" id="1.10.630.10">
    <property type="entry name" value="Cytochrome P450"/>
    <property type="match status" value="1"/>
</dbReference>
<dbReference type="GO" id="GO:0005506">
    <property type="term" value="F:iron ion binding"/>
    <property type="evidence" value="ECO:0007669"/>
    <property type="project" value="InterPro"/>
</dbReference>
<protein>
    <submittedName>
        <fullName evidence="5">Cytochrome P450</fullName>
    </submittedName>
</protein>
<comment type="cofactor">
    <cofactor evidence="1">
        <name>heme</name>
        <dbReference type="ChEBI" id="CHEBI:30413"/>
    </cofactor>
</comment>
<dbReference type="Pfam" id="PF00067">
    <property type="entry name" value="p450"/>
    <property type="match status" value="1"/>
</dbReference>
<name>A0A7C9VET4_9HYPH</name>
<dbReference type="GO" id="GO:0004497">
    <property type="term" value="F:monooxygenase activity"/>
    <property type="evidence" value="ECO:0007669"/>
    <property type="project" value="UniProtKB-KW"/>
</dbReference>
<dbReference type="InterPro" id="IPR017972">
    <property type="entry name" value="Cyt_P450_CS"/>
</dbReference>
<sequence length="413" mass="46161">MNMAVNQAPGNEERPGDPRIPVLDIDPYALDVIDNPYPFDEFLREAGPVAWLQKYGCYAVGRFSEAQEAFSDDSRFLCTAGVGLTDIRKPESLRDKNPLMEVEPEVHRRVRSSIMKILSPAAMRSYRGRFEEKANAYVDKVIAQGVFDGVHELVEPFILDVFPETVGIKINPETVLLFGDLNFNANGPMNDLYRGALERVSPYLPDFERSFRKENMQPGGMGAQLYEAEDAGIFEPGTALGFVRVLFRGGFDTTIAGINGALMSLSQDETAWNYIKQNPDKALNAFDEALRHVSPFRVSHRITVPDGCDFGGYRLDGDRKVAIFMEAANRDPRKWPQADRFDPSRAAVNEHLAFGHGAHKCIGLLVARYEAEALIRAVVTRMDRLEFVGSGPVEYRRINTLRTLTALPLRAVA</sequence>
<dbReference type="EMBL" id="JAAKZG010000007">
    <property type="protein sequence ID" value="NGN42971.1"/>
    <property type="molecule type" value="Genomic_DNA"/>
</dbReference>
<gene>
    <name evidence="5" type="ORF">G6N74_18020</name>
</gene>
<comment type="caution">
    <text evidence="5">The sequence shown here is derived from an EMBL/GenBank/DDBJ whole genome shotgun (WGS) entry which is preliminary data.</text>
</comment>
<evidence type="ECO:0000313" key="6">
    <source>
        <dbReference type="Proteomes" id="UP000481252"/>
    </source>
</evidence>
<keyword evidence="3" id="KW-0408">Iron</keyword>
<accession>A0A7C9VET4</accession>
<keyword evidence="6" id="KW-1185">Reference proteome</keyword>
<dbReference type="InterPro" id="IPR036396">
    <property type="entry name" value="Cyt_P450_sf"/>
</dbReference>
<dbReference type="AlphaFoldDB" id="A0A7C9VET4"/>
<dbReference type="InterPro" id="IPR002397">
    <property type="entry name" value="Cyt_P450_B"/>
</dbReference>
<evidence type="ECO:0000256" key="4">
    <source>
        <dbReference type="SAM" id="MobiDB-lite"/>
    </source>
</evidence>
<dbReference type="SUPFAM" id="SSF48264">
    <property type="entry name" value="Cytochrome P450"/>
    <property type="match status" value="1"/>
</dbReference>
<organism evidence="5 6">
    <name type="scientific">Mesorhizobium zhangyense</name>
    <dbReference type="NCBI Taxonomy" id="1776730"/>
    <lineage>
        <taxon>Bacteria</taxon>
        <taxon>Pseudomonadati</taxon>
        <taxon>Pseudomonadota</taxon>
        <taxon>Alphaproteobacteria</taxon>
        <taxon>Hyphomicrobiales</taxon>
        <taxon>Phyllobacteriaceae</taxon>
        <taxon>Mesorhizobium</taxon>
    </lineage>
</organism>
<dbReference type="Proteomes" id="UP000481252">
    <property type="component" value="Unassembled WGS sequence"/>
</dbReference>
<feature type="region of interest" description="Disordered" evidence="4">
    <location>
        <begin position="1"/>
        <end position="20"/>
    </location>
</feature>
<evidence type="ECO:0000256" key="1">
    <source>
        <dbReference type="ARBA" id="ARBA00001971"/>
    </source>
</evidence>
<proteinExistence type="inferred from homology"/>
<dbReference type="GO" id="GO:0016705">
    <property type="term" value="F:oxidoreductase activity, acting on paired donors, with incorporation or reduction of molecular oxygen"/>
    <property type="evidence" value="ECO:0007669"/>
    <property type="project" value="InterPro"/>
</dbReference>
<comment type="similarity">
    <text evidence="2 3">Belongs to the cytochrome P450 family.</text>
</comment>
<keyword evidence="3" id="KW-0479">Metal-binding</keyword>
<dbReference type="GO" id="GO:0020037">
    <property type="term" value="F:heme binding"/>
    <property type="evidence" value="ECO:0007669"/>
    <property type="project" value="InterPro"/>
</dbReference>
<evidence type="ECO:0000256" key="2">
    <source>
        <dbReference type="ARBA" id="ARBA00010617"/>
    </source>
</evidence>
<dbReference type="InterPro" id="IPR001128">
    <property type="entry name" value="Cyt_P450"/>
</dbReference>